<feature type="compositionally biased region" description="Polar residues" evidence="1">
    <location>
        <begin position="27"/>
        <end position="40"/>
    </location>
</feature>
<proteinExistence type="predicted"/>
<sequence length="372" mass="42478">MNAKKSMSHLHPKNRLFGRTDVDERSYSQSESMSEGGSTTYDDDDNPYGESSYAEGYTPGFGNDEGQEYLYANDDSGGTGTVEDMEQAMSYYDQSKVDSITLNHIPPNLVRWNYATAILQFLSSGALIYLTIAFMDDDSGAARAHIFTNLPSHTNEQQQQQSIRHFELFSFAMGWYPVFILGISAINHAMVSTCCQNSYEFYISRNQNRFRWWEYSITTSLLRAMLAQLVGITDLHILLGIFFLAAINMLLLGMVHESVNAEARAFRQRPQNWSAYTLSWFPLLASWIPIVWYFVDAFLTTARTDPDLHVLILVPVMLGFDVLCPLLFWVMWSDTAPWKEYSYVNYEKGFILLSLLSKGTLAWLYVCGELLF</sequence>
<evidence type="ECO:0000313" key="3">
    <source>
        <dbReference type="EMBL" id="CAD9273694.1"/>
    </source>
</evidence>
<keyword evidence="2" id="KW-0812">Transmembrane</keyword>
<evidence type="ECO:0000256" key="1">
    <source>
        <dbReference type="SAM" id="MobiDB-lite"/>
    </source>
</evidence>
<feature type="transmembrane region" description="Helical" evidence="2">
    <location>
        <begin position="112"/>
        <end position="135"/>
    </location>
</feature>
<protein>
    <submittedName>
        <fullName evidence="3">Uncharacterized protein</fullName>
    </submittedName>
</protein>
<feature type="transmembrane region" description="Helical" evidence="2">
    <location>
        <begin position="350"/>
        <end position="366"/>
    </location>
</feature>
<dbReference type="EMBL" id="HBGK01004902">
    <property type="protein sequence ID" value="CAD9273694.1"/>
    <property type="molecule type" value="Transcribed_RNA"/>
</dbReference>
<dbReference type="InterPro" id="IPR041113">
    <property type="entry name" value="Heliorhodopsin"/>
</dbReference>
<feature type="transmembrane region" description="Helical" evidence="2">
    <location>
        <begin position="310"/>
        <end position="330"/>
    </location>
</feature>
<dbReference type="NCBIfam" id="NF038020">
    <property type="entry name" value="HeR"/>
    <property type="match status" value="1"/>
</dbReference>
<dbReference type="Pfam" id="PF18761">
    <property type="entry name" value="Heliorhodopsin"/>
    <property type="match status" value="1"/>
</dbReference>
<keyword evidence="2" id="KW-1133">Transmembrane helix</keyword>
<keyword evidence="2" id="KW-0472">Membrane</keyword>
<reference evidence="3" key="1">
    <citation type="submission" date="2021-01" db="EMBL/GenBank/DDBJ databases">
        <authorList>
            <person name="Corre E."/>
            <person name="Pelletier E."/>
            <person name="Niang G."/>
            <person name="Scheremetjew M."/>
            <person name="Finn R."/>
            <person name="Kale V."/>
            <person name="Holt S."/>
            <person name="Cochrane G."/>
            <person name="Meng A."/>
            <person name="Brown T."/>
            <person name="Cohen L."/>
        </authorList>
    </citation>
    <scope>NUCLEOTIDE SEQUENCE</scope>
    <source>
        <strain evidence="3">CCMP 410</strain>
    </source>
</reference>
<organism evidence="3">
    <name type="scientific">Grammatophora oceanica</name>
    <dbReference type="NCBI Taxonomy" id="210454"/>
    <lineage>
        <taxon>Eukaryota</taxon>
        <taxon>Sar</taxon>
        <taxon>Stramenopiles</taxon>
        <taxon>Ochrophyta</taxon>
        <taxon>Bacillariophyta</taxon>
        <taxon>Fragilariophyceae</taxon>
        <taxon>Fragilariophycidae</taxon>
        <taxon>Rhabdonematales</taxon>
        <taxon>Grammatophoraceae</taxon>
        <taxon>Grammatophora</taxon>
    </lineage>
</organism>
<name>A0A7S1UNU4_9STRA</name>
<feature type="transmembrane region" description="Helical" evidence="2">
    <location>
        <begin position="275"/>
        <end position="295"/>
    </location>
</feature>
<accession>A0A7S1UNU4</accession>
<evidence type="ECO:0000256" key="2">
    <source>
        <dbReference type="SAM" id="Phobius"/>
    </source>
</evidence>
<feature type="transmembrane region" description="Helical" evidence="2">
    <location>
        <begin position="174"/>
        <end position="191"/>
    </location>
</feature>
<gene>
    <name evidence="3" type="ORF">GOCE00092_LOCUS2602</name>
</gene>
<dbReference type="AlphaFoldDB" id="A0A7S1UNU4"/>
<feature type="region of interest" description="Disordered" evidence="1">
    <location>
        <begin position="1"/>
        <end position="59"/>
    </location>
</feature>
<feature type="compositionally biased region" description="Basic residues" evidence="1">
    <location>
        <begin position="1"/>
        <end position="16"/>
    </location>
</feature>
<feature type="transmembrane region" description="Helical" evidence="2">
    <location>
        <begin position="237"/>
        <end position="255"/>
    </location>
</feature>